<feature type="chain" id="PRO_5042868865" description="SnoaL-like domain-containing protein" evidence="1">
    <location>
        <begin position="22"/>
        <end position="335"/>
    </location>
</feature>
<keyword evidence="1" id="KW-0732">Signal</keyword>
<protein>
    <recommendedName>
        <fullName evidence="4">SnoaL-like domain-containing protein</fullName>
    </recommendedName>
</protein>
<dbReference type="SUPFAM" id="SSF54427">
    <property type="entry name" value="NTF2-like"/>
    <property type="match status" value="1"/>
</dbReference>
<reference evidence="2 3" key="1">
    <citation type="submission" date="2022-12" db="EMBL/GenBank/DDBJ databases">
        <title>Genomic features and morphological characterization of a novel Knufia sp. strain isolated from spacecraft assembly facility.</title>
        <authorList>
            <person name="Teixeira M."/>
            <person name="Chander A.M."/>
            <person name="Stajich J.E."/>
            <person name="Venkateswaran K."/>
        </authorList>
    </citation>
    <scope>NUCLEOTIDE SEQUENCE [LARGE SCALE GENOMIC DNA]</scope>
    <source>
        <strain evidence="2 3">FJI-L2-BK-P2</strain>
    </source>
</reference>
<dbReference type="EMBL" id="JAKLMC020000011">
    <property type="protein sequence ID" value="KAK5953618.1"/>
    <property type="molecule type" value="Genomic_DNA"/>
</dbReference>
<feature type="signal peptide" evidence="1">
    <location>
        <begin position="1"/>
        <end position="21"/>
    </location>
</feature>
<dbReference type="Gene3D" id="3.10.450.50">
    <property type="match status" value="1"/>
</dbReference>
<evidence type="ECO:0000256" key="1">
    <source>
        <dbReference type="SAM" id="SignalP"/>
    </source>
</evidence>
<evidence type="ECO:0008006" key="4">
    <source>
        <dbReference type="Google" id="ProtNLM"/>
    </source>
</evidence>
<name>A0AAN8EKQ0_9EURO</name>
<dbReference type="InterPro" id="IPR032710">
    <property type="entry name" value="NTF2-like_dom_sf"/>
</dbReference>
<dbReference type="Proteomes" id="UP001316803">
    <property type="component" value="Unassembled WGS sequence"/>
</dbReference>
<proteinExistence type="predicted"/>
<sequence length="335" mass="37328">MELKIIHVLSFLLLAVNQIAAYQPYDFDQYNETYVSSLRDVLDSFHVRLSAGIIPENTYAADTHWNFDGNLVIGDVEWGKALRSVVGPGGVFGDLNIPDYYQLVDGNICGTMYNLQGNQSGEFLGLPVQPGARFNVHGAEFWVFDQALEVNTLITVQPTGRIRAQFAGEIPVPPPVPRGSQNVQNQQTPQTYRDARRKTLAAMHKNVMSGNPEANVVYALNDVVVDDVGDIRTGKEAFVEIIAAQQQGLGAFPVKQIHDEYIIVDGRLGAVEYIWHGKQKEGYLGRAPNDKMVRVRAMLWFEFDPAGMVEKVVSVHDEGVILNQLEDNMGYMLYP</sequence>
<gene>
    <name evidence="2" type="ORF">OHC33_005562</name>
</gene>
<evidence type="ECO:0000313" key="2">
    <source>
        <dbReference type="EMBL" id="KAK5953618.1"/>
    </source>
</evidence>
<keyword evidence="3" id="KW-1185">Reference proteome</keyword>
<organism evidence="2 3">
    <name type="scientific">Knufia fluminis</name>
    <dbReference type="NCBI Taxonomy" id="191047"/>
    <lineage>
        <taxon>Eukaryota</taxon>
        <taxon>Fungi</taxon>
        <taxon>Dikarya</taxon>
        <taxon>Ascomycota</taxon>
        <taxon>Pezizomycotina</taxon>
        <taxon>Eurotiomycetes</taxon>
        <taxon>Chaetothyriomycetidae</taxon>
        <taxon>Chaetothyriales</taxon>
        <taxon>Trichomeriaceae</taxon>
        <taxon>Knufia</taxon>
    </lineage>
</organism>
<comment type="caution">
    <text evidence="2">The sequence shown here is derived from an EMBL/GenBank/DDBJ whole genome shotgun (WGS) entry which is preliminary data.</text>
</comment>
<dbReference type="AlphaFoldDB" id="A0AAN8EKQ0"/>
<accession>A0AAN8EKQ0</accession>
<evidence type="ECO:0000313" key="3">
    <source>
        <dbReference type="Proteomes" id="UP001316803"/>
    </source>
</evidence>